<feature type="region of interest" description="Disordered" evidence="1">
    <location>
        <begin position="814"/>
        <end position="844"/>
    </location>
</feature>
<feature type="compositionally biased region" description="Polar residues" evidence="1">
    <location>
        <begin position="926"/>
        <end position="939"/>
    </location>
</feature>
<evidence type="ECO:0000313" key="2">
    <source>
        <dbReference type="EMBL" id="KAL2914502.1"/>
    </source>
</evidence>
<dbReference type="Proteomes" id="UP001527925">
    <property type="component" value="Unassembled WGS sequence"/>
</dbReference>
<dbReference type="EMBL" id="JADGIZ020000033">
    <property type="protein sequence ID" value="KAL2914502.1"/>
    <property type="molecule type" value="Genomic_DNA"/>
</dbReference>
<name>A0ABR4N4P9_9FUNG</name>
<keyword evidence="3" id="KW-1185">Reference proteome</keyword>
<organism evidence="2 3">
    <name type="scientific">Polyrhizophydium stewartii</name>
    <dbReference type="NCBI Taxonomy" id="2732419"/>
    <lineage>
        <taxon>Eukaryota</taxon>
        <taxon>Fungi</taxon>
        <taxon>Fungi incertae sedis</taxon>
        <taxon>Chytridiomycota</taxon>
        <taxon>Chytridiomycota incertae sedis</taxon>
        <taxon>Chytridiomycetes</taxon>
        <taxon>Rhizophydiales</taxon>
        <taxon>Rhizophydiales incertae sedis</taxon>
        <taxon>Polyrhizophydium</taxon>
    </lineage>
</organism>
<comment type="caution">
    <text evidence="2">The sequence shown here is derived from an EMBL/GenBank/DDBJ whole genome shotgun (WGS) entry which is preliminary data.</text>
</comment>
<feature type="compositionally biased region" description="Low complexity" evidence="1">
    <location>
        <begin position="381"/>
        <end position="408"/>
    </location>
</feature>
<feature type="compositionally biased region" description="Basic and acidic residues" evidence="1">
    <location>
        <begin position="819"/>
        <end position="832"/>
    </location>
</feature>
<feature type="compositionally biased region" description="Polar residues" evidence="1">
    <location>
        <begin position="366"/>
        <end position="375"/>
    </location>
</feature>
<feature type="region of interest" description="Disordered" evidence="1">
    <location>
        <begin position="233"/>
        <end position="346"/>
    </location>
</feature>
<evidence type="ECO:0000256" key="1">
    <source>
        <dbReference type="SAM" id="MobiDB-lite"/>
    </source>
</evidence>
<feature type="compositionally biased region" description="Polar residues" evidence="1">
    <location>
        <begin position="142"/>
        <end position="151"/>
    </location>
</feature>
<accession>A0ABR4N4P9</accession>
<feature type="compositionally biased region" description="Polar residues" evidence="1">
    <location>
        <begin position="714"/>
        <end position="728"/>
    </location>
</feature>
<gene>
    <name evidence="2" type="ORF">HK105_206069</name>
</gene>
<feature type="compositionally biased region" description="Low complexity" evidence="1">
    <location>
        <begin position="902"/>
        <end position="925"/>
    </location>
</feature>
<feature type="region of interest" description="Disordered" evidence="1">
    <location>
        <begin position="128"/>
        <end position="151"/>
    </location>
</feature>
<feature type="region of interest" description="Disordered" evidence="1">
    <location>
        <begin position="358"/>
        <end position="438"/>
    </location>
</feature>
<feature type="region of interest" description="Disordered" evidence="1">
    <location>
        <begin position="714"/>
        <end position="752"/>
    </location>
</feature>
<feature type="region of interest" description="Disordered" evidence="1">
    <location>
        <begin position="878"/>
        <end position="939"/>
    </location>
</feature>
<reference evidence="2 3" key="1">
    <citation type="submission" date="2023-09" db="EMBL/GenBank/DDBJ databases">
        <title>Pangenome analysis of Batrachochytrium dendrobatidis and related Chytrids.</title>
        <authorList>
            <person name="Yacoub M.N."/>
            <person name="Stajich J.E."/>
            <person name="James T.Y."/>
        </authorList>
    </citation>
    <scope>NUCLEOTIDE SEQUENCE [LARGE SCALE GENOMIC DNA]</scope>
    <source>
        <strain evidence="2 3">JEL0888</strain>
    </source>
</reference>
<protein>
    <submittedName>
        <fullName evidence="2">Uncharacterized protein</fullName>
    </submittedName>
</protein>
<proteinExistence type="predicted"/>
<evidence type="ECO:0000313" key="3">
    <source>
        <dbReference type="Proteomes" id="UP001527925"/>
    </source>
</evidence>
<sequence length="977" mass="105536">MRLRTRNVRPVVERDPAFTDSTTDSSDGEHDASPRTLDFDELRMNWSPAKAAAVLSAMTPEMLERLERIELDNTRAQQLARRVELDKWRARREHEKLRAKRKSAGFLKPFVVPQRLPDPERLVSVLDATTSPKPSSRLPRNLTRSTSSGSLSKIAFPSTKSVIPDAAVAAAAVPVSTIFTGPQPRAVAFPSLADRKSTPTICLTASAAPAVPAKPTISRIAQPSSRIAQPLTKPLSAAPSGIPVSPQSLRSAAASAASGKSPVHARSASTSQPERAASPRLMRASASMTDISPAPATVAPAAEDAPARRHSTGLMPPSPSRLAVRTPTRIPPASPQRSGSLALPQRTASVSAAAAAPTAASAVSPQRANSFNSSPRWLYNPQQSPARQQSSPSRQSSIPSRQSSTPSRHSGYYSTDRSDQSDSDNFELGSPVMSPSRSFRRFGSIDEMSEIGSFAPARSAVRPIAGKSADEPAEKPRSFDLPEPAAYTPEAVQIMNRLQMSPKRTMSPLPAAQTPETPTTPRVRVDTKRWSAEIATAVQQLKQTGIFAPFGKSTFRLRVVDARGYQVSEEKVKLPTVALFTMRNALMAAEEGNIELCRAILDIIAKTKCDPARPTKVFHGSASSRLMRTTPSLTARFWTMWANLEESWESRARVLEIFDRGDDAIKSPSERDALRAELHVYILRSSERMSTMANKYRAIDKAFADIDAVPVPTITSLGNSAGSPTRPSSPLRGMRHDNSSGSPTTPTTPRQLKKHVSFGLVAAKTTLGDFDSTPRARHMMQANAVASGVPAASDELLDLVGLLDGLSVASARKQAHVAPKHEDRRAHDRTEPRGSVTLLTPVRANRKEREELGVDRVITSVRRSARNFKSVNQFPRRDNRSAFCDTSSDDQDDDDHVPAFGVSGSISSSSCSSLASLSDSSVSGSRPKTPSKSVAQPQASAAKLMDQFGYAYVPNKALQAQQQQTWSAATPSFARMR</sequence>
<feature type="region of interest" description="Disordered" evidence="1">
    <location>
        <begin position="1"/>
        <end position="35"/>
    </location>
</feature>
<feature type="compositionally biased region" description="Low complexity" evidence="1">
    <location>
        <begin position="293"/>
        <end position="304"/>
    </location>
</feature>